<dbReference type="GO" id="GO:0016747">
    <property type="term" value="F:acyltransferase activity, transferring groups other than amino-acyl groups"/>
    <property type="evidence" value="ECO:0007669"/>
    <property type="project" value="InterPro"/>
</dbReference>
<dbReference type="InterPro" id="IPR000182">
    <property type="entry name" value="GNAT_dom"/>
</dbReference>
<sequence length="202" mass="22950">MKEISIVKADPHSLVGSRLNQMALEYMAYTLAGSEKKNIVSSTFRKLWKWDGNRFSHQYAFEARKGEQTLGMITCYPVPVLNRLAWPTFKQLLSYRKLALIGYNLSNLKSLYSMITMKEGHEDEFHIGTIAALPASRGLGVGSELLKFAEKQAVQHGFSKCSLTVKKENLLARKLYERIGYQITGEINKPAFSMYRMAKTVE</sequence>
<protein>
    <submittedName>
        <fullName evidence="4">N-acetyltransferase</fullName>
    </submittedName>
</protein>
<evidence type="ECO:0000256" key="1">
    <source>
        <dbReference type="ARBA" id="ARBA00022679"/>
    </source>
</evidence>
<dbReference type="SUPFAM" id="SSF55729">
    <property type="entry name" value="Acyl-CoA N-acyltransferases (Nat)"/>
    <property type="match status" value="1"/>
</dbReference>
<gene>
    <name evidence="4" type="ORF">GCM10010912_57590</name>
</gene>
<proteinExistence type="predicted"/>
<evidence type="ECO:0000313" key="5">
    <source>
        <dbReference type="Proteomes" id="UP000637643"/>
    </source>
</evidence>
<dbReference type="PROSITE" id="PS51186">
    <property type="entry name" value="GNAT"/>
    <property type="match status" value="1"/>
</dbReference>
<dbReference type="AlphaFoldDB" id="A0A917FSV2"/>
<feature type="domain" description="N-acetyltransferase" evidence="3">
    <location>
        <begin position="27"/>
        <end position="202"/>
    </location>
</feature>
<keyword evidence="2" id="KW-0012">Acyltransferase</keyword>
<dbReference type="CDD" id="cd04301">
    <property type="entry name" value="NAT_SF"/>
    <property type="match status" value="1"/>
</dbReference>
<name>A0A917FSV2_9BACL</name>
<dbReference type="PANTHER" id="PTHR43420">
    <property type="entry name" value="ACETYLTRANSFERASE"/>
    <property type="match status" value="1"/>
</dbReference>
<evidence type="ECO:0000256" key="2">
    <source>
        <dbReference type="ARBA" id="ARBA00023315"/>
    </source>
</evidence>
<dbReference type="Pfam" id="PF00583">
    <property type="entry name" value="Acetyltransf_1"/>
    <property type="match status" value="1"/>
</dbReference>
<organism evidence="4 5">
    <name type="scientific">Paenibacillus albidus</name>
    <dbReference type="NCBI Taxonomy" id="2041023"/>
    <lineage>
        <taxon>Bacteria</taxon>
        <taxon>Bacillati</taxon>
        <taxon>Bacillota</taxon>
        <taxon>Bacilli</taxon>
        <taxon>Bacillales</taxon>
        <taxon>Paenibacillaceae</taxon>
        <taxon>Paenibacillus</taxon>
    </lineage>
</organism>
<reference evidence="4" key="2">
    <citation type="submission" date="2020-09" db="EMBL/GenBank/DDBJ databases">
        <authorList>
            <person name="Sun Q."/>
            <person name="Zhou Y."/>
        </authorList>
    </citation>
    <scope>NUCLEOTIDE SEQUENCE</scope>
    <source>
        <strain evidence="4">CGMCC 1.16134</strain>
    </source>
</reference>
<dbReference type="PANTHER" id="PTHR43420:SF52">
    <property type="entry name" value="N-ACETYLTRANSFERASE YODP"/>
    <property type="match status" value="1"/>
</dbReference>
<comment type="caution">
    <text evidence="4">The sequence shown here is derived from an EMBL/GenBank/DDBJ whole genome shotgun (WGS) entry which is preliminary data.</text>
</comment>
<reference evidence="4" key="1">
    <citation type="journal article" date="2014" name="Int. J. Syst. Evol. Microbiol.">
        <title>Complete genome sequence of Corynebacterium casei LMG S-19264T (=DSM 44701T), isolated from a smear-ripened cheese.</title>
        <authorList>
            <consortium name="US DOE Joint Genome Institute (JGI-PGF)"/>
            <person name="Walter F."/>
            <person name="Albersmeier A."/>
            <person name="Kalinowski J."/>
            <person name="Ruckert C."/>
        </authorList>
    </citation>
    <scope>NUCLEOTIDE SEQUENCE</scope>
    <source>
        <strain evidence="4">CGMCC 1.16134</strain>
    </source>
</reference>
<dbReference type="EMBL" id="BMKR01000039">
    <property type="protein sequence ID" value="GGG05393.1"/>
    <property type="molecule type" value="Genomic_DNA"/>
</dbReference>
<accession>A0A917FSV2</accession>
<keyword evidence="1" id="KW-0808">Transferase</keyword>
<dbReference type="InterPro" id="IPR016181">
    <property type="entry name" value="Acyl_CoA_acyltransferase"/>
</dbReference>
<dbReference type="Gene3D" id="3.40.630.30">
    <property type="match status" value="1"/>
</dbReference>
<dbReference type="InterPro" id="IPR050680">
    <property type="entry name" value="YpeA/RimI_acetyltransf"/>
</dbReference>
<keyword evidence="5" id="KW-1185">Reference proteome</keyword>
<dbReference type="RefSeq" id="WP_189030991.1">
    <property type="nucleotide sequence ID" value="NZ_BMKR01000039.1"/>
</dbReference>
<evidence type="ECO:0000259" key="3">
    <source>
        <dbReference type="PROSITE" id="PS51186"/>
    </source>
</evidence>
<dbReference type="Proteomes" id="UP000637643">
    <property type="component" value="Unassembled WGS sequence"/>
</dbReference>
<evidence type="ECO:0000313" key="4">
    <source>
        <dbReference type="EMBL" id="GGG05393.1"/>
    </source>
</evidence>